<evidence type="ECO:0000259" key="8">
    <source>
        <dbReference type="Pfam" id="PF00155"/>
    </source>
</evidence>
<dbReference type="PROSITE" id="PS00105">
    <property type="entry name" value="AA_TRANSFER_CLASS_1"/>
    <property type="match status" value="1"/>
</dbReference>
<comment type="similarity">
    <text evidence="2 7">Belongs to the class-I pyridoxal-phosphate-dependent aminotransferase family.</text>
</comment>
<dbReference type="PANTHER" id="PTHR11879:SF37">
    <property type="entry name" value="AROMATIC-AMINO-ACID AMINOTRANSFERASE"/>
    <property type="match status" value="1"/>
</dbReference>
<evidence type="ECO:0000256" key="3">
    <source>
        <dbReference type="ARBA" id="ARBA00011738"/>
    </source>
</evidence>
<dbReference type="GO" id="GO:0033585">
    <property type="term" value="P:L-phenylalanine biosynthetic process from chorismate via phenylpyruvate"/>
    <property type="evidence" value="ECO:0007669"/>
    <property type="project" value="TreeGrafter"/>
</dbReference>
<dbReference type="InterPro" id="IPR015421">
    <property type="entry name" value="PyrdxlP-dep_Trfase_major"/>
</dbReference>
<dbReference type="RefSeq" id="WP_109061681.1">
    <property type="nucleotide sequence ID" value="NZ_QETA01000003.1"/>
</dbReference>
<dbReference type="InterPro" id="IPR004838">
    <property type="entry name" value="NHTrfase_class1_PyrdxlP-BS"/>
</dbReference>
<dbReference type="PRINTS" id="PR00799">
    <property type="entry name" value="TRANSAMINASE"/>
</dbReference>
<evidence type="ECO:0000256" key="6">
    <source>
        <dbReference type="ARBA" id="ARBA00022898"/>
    </source>
</evidence>
<comment type="subunit">
    <text evidence="3">Homodimer.</text>
</comment>
<dbReference type="FunFam" id="3.90.1150.10:FF:000001">
    <property type="entry name" value="Aspartate aminotransferase"/>
    <property type="match status" value="1"/>
</dbReference>
<dbReference type="GO" id="GO:0004838">
    <property type="term" value="F:L-tyrosine-2-oxoglutarate transaminase activity"/>
    <property type="evidence" value="ECO:0007669"/>
    <property type="project" value="TreeGrafter"/>
</dbReference>
<keyword evidence="6" id="KW-0663">Pyridoxal phosphate</keyword>
<dbReference type="Gene3D" id="3.40.640.10">
    <property type="entry name" value="Type I PLP-dependent aspartate aminotransferase-like (Major domain)"/>
    <property type="match status" value="1"/>
</dbReference>
<dbReference type="FunFam" id="3.40.640.10:FF:000015">
    <property type="entry name" value="Aspartate aminotransferase"/>
    <property type="match status" value="1"/>
</dbReference>
<dbReference type="Proteomes" id="UP000245212">
    <property type="component" value="Unassembled WGS sequence"/>
</dbReference>
<organism evidence="9 10">
    <name type="scientific">Corticimicrobacter populi</name>
    <dbReference type="NCBI Taxonomy" id="2175229"/>
    <lineage>
        <taxon>Bacteria</taxon>
        <taxon>Pseudomonadati</taxon>
        <taxon>Pseudomonadota</taxon>
        <taxon>Betaproteobacteria</taxon>
        <taxon>Burkholderiales</taxon>
        <taxon>Alcaligenaceae</taxon>
        <taxon>Corticimicrobacter</taxon>
    </lineage>
</organism>
<dbReference type="CDD" id="cd00609">
    <property type="entry name" value="AAT_like"/>
    <property type="match status" value="1"/>
</dbReference>
<gene>
    <name evidence="9" type="ORF">DD235_08680</name>
</gene>
<dbReference type="AlphaFoldDB" id="A0A2V1JXH5"/>
<accession>A0A2V1JXH5</accession>
<dbReference type="PANTHER" id="PTHR11879">
    <property type="entry name" value="ASPARTATE AMINOTRANSFERASE"/>
    <property type="match status" value="1"/>
</dbReference>
<evidence type="ECO:0000256" key="5">
    <source>
        <dbReference type="ARBA" id="ARBA00022679"/>
    </source>
</evidence>
<name>A0A2V1JXH5_9BURK</name>
<keyword evidence="4 7" id="KW-0032">Aminotransferase</keyword>
<dbReference type="SUPFAM" id="SSF53383">
    <property type="entry name" value="PLP-dependent transferases"/>
    <property type="match status" value="1"/>
</dbReference>
<evidence type="ECO:0000256" key="2">
    <source>
        <dbReference type="ARBA" id="ARBA00007441"/>
    </source>
</evidence>
<dbReference type="InterPro" id="IPR015422">
    <property type="entry name" value="PyrdxlP-dep_Trfase_small"/>
</dbReference>
<dbReference type="InterPro" id="IPR000796">
    <property type="entry name" value="Asp_trans"/>
</dbReference>
<evidence type="ECO:0000313" key="9">
    <source>
        <dbReference type="EMBL" id="PWF23067.1"/>
    </source>
</evidence>
<sequence length="400" mass="43540">MSSLFASVELAPRDPILGLNEQFKADTRSNKVNLGVGVYYDDEGRIPLLESVRKAETALLADAAARSYLPIEGIGSYNQGAQKLLLGADAPQIAEGRVLTVQALGGTGALKIGADFLRSLLPQARVAISNPSWENHRALFERAGFPVETYAYYDAETHGLDFEGMKDSLNALPEQSIVVLHACCHNPTGVDPTLAQWQEIASIVKARNLVPFLDIAYQGFGDGLAQDAAVVRLFANANISMLISSSFSKSFSLYGERVGALTLVTASADEATRVLSQVKRVIRTNYSNPPIHGGSVVSRVLNNPELFQLWEDELGGMRDRIREMRHQLVEKLRDRAPDHDFSFVLTQRGMFSYSGLNAEQVEQLRAEHGIYAVSSGRICVAALNSGNIDYVASAIATVLK</sequence>
<proteinExistence type="inferred from homology"/>
<evidence type="ECO:0000256" key="4">
    <source>
        <dbReference type="ARBA" id="ARBA00022576"/>
    </source>
</evidence>
<keyword evidence="5 7" id="KW-0808">Transferase</keyword>
<dbReference type="EMBL" id="QETA01000003">
    <property type="protein sequence ID" value="PWF23067.1"/>
    <property type="molecule type" value="Genomic_DNA"/>
</dbReference>
<dbReference type="EC" id="2.6.1.-" evidence="7"/>
<evidence type="ECO:0000256" key="7">
    <source>
        <dbReference type="RuleBase" id="RU000481"/>
    </source>
</evidence>
<comment type="cofactor">
    <cofactor evidence="1 7">
        <name>pyridoxal 5'-phosphate</name>
        <dbReference type="ChEBI" id="CHEBI:597326"/>
    </cofactor>
</comment>
<reference evidence="10" key="1">
    <citation type="submission" date="2018-05" db="EMBL/GenBank/DDBJ databases">
        <authorList>
            <person name="Li Y."/>
        </authorList>
    </citation>
    <scope>NUCLEOTIDE SEQUENCE [LARGE SCALE GENOMIC DNA]</scope>
    <source>
        <strain evidence="10">3d-2-2</strain>
    </source>
</reference>
<dbReference type="GO" id="GO:0042802">
    <property type="term" value="F:identical protein binding"/>
    <property type="evidence" value="ECO:0007669"/>
    <property type="project" value="TreeGrafter"/>
</dbReference>
<dbReference type="NCBIfam" id="NF006719">
    <property type="entry name" value="PRK09257.1"/>
    <property type="match status" value="1"/>
</dbReference>
<dbReference type="GO" id="GO:0030170">
    <property type="term" value="F:pyridoxal phosphate binding"/>
    <property type="evidence" value="ECO:0007669"/>
    <property type="project" value="InterPro"/>
</dbReference>
<protein>
    <recommendedName>
        <fullName evidence="7">Aminotransferase</fullName>
        <ecNumber evidence="7">2.6.1.-</ecNumber>
    </recommendedName>
</protein>
<dbReference type="Gene3D" id="3.90.1150.10">
    <property type="entry name" value="Aspartate Aminotransferase, domain 1"/>
    <property type="match status" value="1"/>
</dbReference>
<dbReference type="Pfam" id="PF00155">
    <property type="entry name" value="Aminotran_1_2"/>
    <property type="match status" value="1"/>
</dbReference>
<evidence type="ECO:0000256" key="1">
    <source>
        <dbReference type="ARBA" id="ARBA00001933"/>
    </source>
</evidence>
<dbReference type="GO" id="GO:0005829">
    <property type="term" value="C:cytosol"/>
    <property type="evidence" value="ECO:0007669"/>
    <property type="project" value="TreeGrafter"/>
</dbReference>
<keyword evidence="10" id="KW-1185">Reference proteome</keyword>
<comment type="caution">
    <text evidence="9">The sequence shown here is derived from an EMBL/GenBank/DDBJ whole genome shotgun (WGS) entry which is preliminary data.</text>
</comment>
<dbReference type="InterPro" id="IPR004839">
    <property type="entry name" value="Aminotransferase_I/II_large"/>
</dbReference>
<dbReference type="InterPro" id="IPR015424">
    <property type="entry name" value="PyrdxlP-dep_Trfase"/>
</dbReference>
<evidence type="ECO:0000313" key="10">
    <source>
        <dbReference type="Proteomes" id="UP000245212"/>
    </source>
</evidence>
<feature type="domain" description="Aminotransferase class I/classII large" evidence="8">
    <location>
        <begin position="30"/>
        <end position="395"/>
    </location>
</feature>